<dbReference type="Proteomes" id="UP000012313">
    <property type="component" value="Unassembled WGS sequence"/>
</dbReference>
<accession>N1WH73</accession>
<dbReference type="AlphaFoldDB" id="N1WH73"/>
<keyword evidence="2" id="KW-1185">Reference proteome</keyword>
<evidence type="ECO:0000313" key="2">
    <source>
        <dbReference type="Proteomes" id="UP000012313"/>
    </source>
</evidence>
<proteinExistence type="predicted"/>
<organism evidence="1 2">
    <name type="scientific">Leptospira weilii serovar Ranarum str. ICFT</name>
    <dbReference type="NCBI Taxonomy" id="1218598"/>
    <lineage>
        <taxon>Bacteria</taxon>
        <taxon>Pseudomonadati</taxon>
        <taxon>Spirochaetota</taxon>
        <taxon>Spirochaetia</taxon>
        <taxon>Leptospirales</taxon>
        <taxon>Leptospiraceae</taxon>
        <taxon>Leptospira</taxon>
    </lineage>
</organism>
<protein>
    <submittedName>
        <fullName evidence="1">Uncharacterized protein</fullName>
    </submittedName>
</protein>
<name>N1WH73_9LEPT</name>
<sequence length="68" mass="7975">MGGNGKPFRLLESESTRIFFLLEYLKLKSECLSFQELGNFLQREDNLIYESFFGDESYFCGSSRVRCQ</sequence>
<reference evidence="1" key="1">
    <citation type="submission" date="2013-03" db="EMBL/GenBank/DDBJ databases">
        <authorList>
            <person name="Harkins D.M."/>
            <person name="Durkin A.S."/>
            <person name="Brinkac L.M."/>
            <person name="Haft D.H."/>
            <person name="Selengut J.D."/>
            <person name="Sanka R."/>
            <person name="DePew J."/>
            <person name="Purushe J."/>
            <person name="Hartskeerl R.A."/>
            <person name="Ahmed A."/>
            <person name="van der Linden H."/>
            <person name="Goris M.G.A."/>
            <person name="Vinetz J.M."/>
            <person name="Sutton G.G."/>
            <person name="Nierman W.C."/>
            <person name="Fouts D.E."/>
        </authorList>
    </citation>
    <scope>NUCLEOTIDE SEQUENCE [LARGE SCALE GENOMIC DNA]</scope>
    <source>
        <strain evidence="1">ICFT</strain>
    </source>
</reference>
<dbReference type="EMBL" id="AOHC02000010">
    <property type="protein sequence ID" value="EMY79616.1"/>
    <property type="molecule type" value="Genomic_DNA"/>
</dbReference>
<evidence type="ECO:0000313" key="1">
    <source>
        <dbReference type="EMBL" id="EMY79616.1"/>
    </source>
</evidence>
<dbReference type="STRING" id="1218598.LEP1GSC060_1314"/>
<comment type="caution">
    <text evidence="1">The sequence shown here is derived from an EMBL/GenBank/DDBJ whole genome shotgun (WGS) entry which is preliminary data.</text>
</comment>
<gene>
    <name evidence="1" type="ORF">LEP1GSC060_1314</name>
</gene>